<dbReference type="Pfam" id="PF00008">
    <property type="entry name" value="EGF"/>
    <property type="match status" value="2"/>
</dbReference>
<reference evidence="9 10" key="1">
    <citation type="submission" date="2021-06" db="EMBL/GenBank/DDBJ databases">
        <title>Caerostris extrusa draft genome.</title>
        <authorList>
            <person name="Kono N."/>
            <person name="Arakawa K."/>
        </authorList>
    </citation>
    <scope>NUCLEOTIDE SEQUENCE [LARGE SCALE GENOMIC DNA]</scope>
</reference>
<dbReference type="SMART" id="SM00282">
    <property type="entry name" value="LamG"/>
    <property type="match status" value="2"/>
</dbReference>
<dbReference type="GO" id="GO:0048056">
    <property type="term" value="P:R3/R4 cell differentiation"/>
    <property type="evidence" value="ECO:0007669"/>
    <property type="project" value="UniProtKB-ARBA"/>
</dbReference>
<dbReference type="InterPro" id="IPR050372">
    <property type="entry name" value="Neurexin-related_CASP"/>
</dbReference>
<evidence type="ECO:0000256" key="2">
    <source>
        <dbReference type="ARBA" id="ARBA00022729"/>
    </source>
</evidence>
<evidence type="ECO:0000256" key="5">
    <source>
        <dbReference type="ARBA" id="ARBA00023180"/>
    </source>
</evidence>
<dbReference type="SUPFAM" id="SSF49899">
    <property type="entry name" value="Concanavalin A-like lectins/glucanases"/>
    <property type="match status" value="2"/>
</dbReference>
<dbReference type="PANTHER" id="PTHR15036">
    <property type="entry name" value="PIKACHURIN-LIKE PROTEIN"/>
    <property type="match status" value="1"/>
</dbReference>
<dbReference type="InterPro" id="IPR013320">
    <property type="entry name" value="ConA-like_dom_sf"/>
</dbReference>
<dbReference type="Pfam" id="PF02210">
    <property type="entry name" value="Laminin_G_2"/>
    <property type="match status" value="1"/>
</dbReference>
<evidence type="ECO:0000313" key="9">
    <source>
        <dbReference type="EMBL" id="GIY00159.1"/>
    </source>
</evidence>
<keyword evidence="10" id="KW-1185">Reference proteome</keyword>
<sequence length="446" mass="49526">MGIGITECYNSACYRNPCLNGATCRSFDDHWNCECPDGFAGPFCEHKTCFANPCEHGSTCLPNLDYGYLCICPYGKHGKNCESDLHISRPSLFGDIMGYSSYLQYQLLSDYHYHLEIRLMFSTVDLQTNSLLLFNGQMDSFHLAEDFLAVGLHSGHVIYAFNLGSGTRILKSVNALSQNISVHSVLIGRHRRYCWMEVDSQNKVVGLASGQLTALNTPAALYIGGHPSYSFSLLPEELQHYRGFKGCIFGVEFRNSPGAIFRPIHSVLDGRNIQQCSTTECELIQCSNGGCKCTEGWVGVLCTQQKTPCSLGNHKCHSASVCVPINDEYRVTVLWGKVANIVKNRDFVSLSLVSGYVQLRFNLGTDPSSTVVLNSFQKVEKNSWQTIEFGRYRRAAYLKLESDEEVTSISPPGMEILDVSTDFYLGGIPDLSALPKEAVEVFSCLF</sequence>
<dbReference type="PROSITE" id="PS50026">
    <property type="entry name" value="EGF_3"/>
    <property type="match status" value="1"/>
</dbReference>
<dbReference type="GO" id="GO:0016318">
    <property type="term" value="P:ommatidial rotation"/>
    <property type="evidence" value="ECO:0007669"/>
    <property type="project" value="UniProtKB-ARBA"/>
</dbReference>
<keyword evidence="5" id="KW-0325">Glycoprotein</keyword>
<accession>A0AAV4PVF3</accession>
<feature type="disulfide bond" evidence="6">
    <location>
        <begin position="72"/>
        <end position="81"/>
    </location>
</feature>
<dbReference type="CDD" id="cd00110">
    <property type="entry name" value="LamG"/>
    <property type="match status" value="2"/>
</dbReference>
<feature type="domain" description="Laminin G" evidence="7">
    <location>
        <begin position="89"/>
        <end position="276"/>
    </location>
</feature>
<evidence type="ECO:0000256" key="3">
    <source>
        <dbReference type="ARBA" id="ARBA00022737"/>
    </source>
</evidence>
<dbReference type="Gene3D" id="2.60.120.200">
    <property type="match status" value="2"/>
</dbReference>
<evidence type="ECO:0000256" key="6">
    <source>
        <dbReference type="PROSITE-ProRule" id="PRU00076"/>
    </source>
</evidence>
<organism evidence="9 10">
    <name type="scientific">Caerostris extrusa</name>
    <name type="common">Bark spider</name>
    <name type="synonym">Caerostris bankana</name>
    <dbReference type="NCBI Taxonomy" id="172846"/>
    <lineage>
        <taxon>Eukaryota</taxon>
        <taxon>Metazoa</taxon>
        <taxon>Ecdysozoa</taxon>
        <taxon>Arthropoda</taxon>
        <taxon>Chelicerata</taxon>
        <taxon>Arachnida</taxon>
        <taxon>Araneae</taxon>
        <taxon>Araneomorphae</taxon>
        <taxon>Entelegynae</taxon>
        <taxon>Araneoidea</taxon>
        <taxon>Araneidae</taxon>
        <taxon>Caerostris</taxon>
    </lineage>
</organism>
<dbReference type="SUPFAM" id="SSF57196">
    <property type="entry name" value="EGF/Laminin"/>
    <property type="match status" value="1"/>
</dbReference>
<name>A0AAV4PVF3_CAEEX</name>
<comment type="caution">
    <text evidence="6">Lacks conserved residue(s) required for the propagation of feature annotation.</text>
</comment>
<dbReference type="CDD" id="cd00054">
    <property type="entry name" value="EGF_CA"/>
    <property type="match status" value="2"/>
</dbReference>
<dbReference type="AlphaFoldDB" id="A0AAV4PVF3"/>
<dbReference type="Proteomes" id="UP001054945">
    <property type="component" value="Unassembled WGS sequence"/>
</dbReference>
<dbReference type="PROSITE" id="PS00022">
    <property type="entry name" value="EGF_1"/>
    <property type="match status" value="1"/>
</dbReference>
<evidence type="ECO:0000256" key="1">
    <source>
        <dbReference type="ARBA" id="ARBA00022536"/>
    </source>
</evidence>
<proteinExistence type="predicted"/>
<dbReference type="EMBL" id="BPLR01005150">
    <property type="protein sequence ID" value="GIY00159.1"/>
    <property type="molecule type" value="Genomic_DNA"/>
</dbReference>
<dbReference type="Gene3D" id="2.10.25.10">
    <property type="entry name" value="Laminin"/>
    <property type="match status" value="2"/>
</dbReference>
<protein>
    <submittedName>
        <fullName evidence="9">Protein eyes shut homolog</fullName>
    </submittedName>
</protein>
<dbReference type="FunFam" id="2.10.25.10:FF:000012">
    <property type="entry name" value="Delta-like protein"/>
    <property type="match status" value="1"/>
</dbReference>
<dbReference type="Pfam" id="PF00054">
    <property type="entry name" value="Laminin_G_1"/>
    <property type="match status" value="1"/>
</dbReference>
<evidence type="ECO:0000313" key="10">
    <source>
        <dbReference type="Proteomes" id="UP001054945"/>
    </source>
</evidence>
<gene>
    <name evidence="9" type="primary">EYS</name>
    <name evidence="9" type="ORF">CEXT_797811</name>
</gene>
<dbReference type="GO" id="GO:0050769">
    <property type="term" value="P:positive regulation of neurogenesis"/>
    <property type="evidence" value="ECO:0007669"/>
    <property type="project" value="UniProtKB-ARBA"/>
</dbReference>
<dbReference type="PROSITE" id="PS50025">
    <property type="entry name" value="LAM_G_DOMAIN"/>
    <property type="match status" value="2"/>
</dbReference>
<evidence type="ECO:0000256" key="4">
    <source>
        <dbReference type="ARBA" id="ARBA00023157"/>
    </source>
</evidence>
<dbReference type="SMART" id="SM00181">
    <property type="entry name" value="EGF"/>
    <property type="match status" value="3"/>
</dbReference>
<keyword evidence="3" id="KW-0677">Repeat</keyword>
<evidence type="ECO:0000259" key="7">
    <source>
        <dbReference type="PROSITE" id="PS50025"/>
    </source>
</evidence>
<comment type="caution">
    <text evidence="9">The sequence shown here is derived from an EMBL/GenBank/DDBJ whole genome shotgun (WGS) entry which is preliminary data.</text>
</comment>
<keyword evidence="4 6" id="KW-1015">Disulfide bond</keyword>
<feature type="domain" description="Laminin G" evidence="7">
    <location>
        <begin position="294"/>
        <end position="446"/>
    </location>
</feature>
<feature type="domain" description="EGF-like" evidence="8">
    <location>
        <begin position="45"/>
        <end position="82"/>
    </location>
</feature>
<keyword evidence="1 6" id="KW-0245">EGF-like domain</keyword>
<dbReference type="InterPro" id="IPR001791">
    <property type="entry name" value="Laminin_G"/>
</dbReference>
<evidence type="ECO:0000259" key="8">
    <source>
        <dbReference type="PROSITE" id="PS50026"/>
    </source>
</evidence>
<dbReference type="PANTHER" id="PTHR15036:SF93">
    <property type="entry name" value="EYS PROTEIN"/>
    <property type="match status" value="1"/>
</dbReference>
<dbReference type="InterPro" id="IPR000742">
    <property type="entry name" value="EGF"/>
</dbReference>
<keyword evidence="2" id="KW-0732">Signal</keyword>